<accession>A0ACC6FP17</accession>
<organism evidence="1 2">
    <name type="scientific">Helicobacter zhangjianzhongii</name>
    <dbReference type="NCBI Taxonomy" id="2974574"/>
    <lineage>
        <taxon>Bacteria</taxon>
        <taxon>Pseudomonadati</taxon>
        <taxon>Campylobacterota</taxon>
        <taxon>Epsilonproteobacteria</taxon>
        <taxon>Campylobacterales</taxon>
        <taxon>Helicobacteraceae</taxon>
        <taxon>Helicobacter</taxon>
    </lineage>
</organism>
<protein>
    <submittedName>
        <fullName evidence="1">DUF87 domain-containing protein</fullName>
    </submittedName>
</protein>
<evidence type="ECO:0000313" key="2">
    <source>
        <dbReference type="Proteomes" id="UP001173802"/>
    </source>
</evidence>
<dbReference type="EMBL" id="JANURN010000001">
    <property type="protein sequence ID" value="MDL0081085.1"/>
    <property type="molecule type" value="Genomic_DNA"/>
</dbReference>
<gene>
    <name evidence="1" type="ORF">NYG90_00045</name>
</gene>
<keyword evidence="2" id="KW-1185">Reference proteome</keyword>
<proteinExistence type="predicted"/>
<dbReference type="Proteomes" id="UP001173802">
    <property type="component" value="Unassembled WGS sequence"/>
</dbReference>
<name>A0ACC6FP17_9HELI</name>
<evidence type="ECO:0000313" key="1">
    <source>
        <dbReference type="EMBL" id="MDL0081085.1"/>
    </source>
</evidence>
<comment type="caution">
    <text evidence="1">The sequence shown here is derived from an EMBL/GenBank/DDBJ whole genome shotgun (WGS) entry which is preliminary data.</text>
</comment>
<sequence>MINLTSLPQTLQSKHHYRSSGTALAYKPVSKELDHLDCVLYRISSVTYHKDTDAPQMQALENVLSSLRIPGINIIYLMLGDKNGVEFYYGVARDYMSDRELKLSIKDIAREILAPSIKGNFRGSKLIELDREQKEQLLQKIQHSTASSVIEGVPGVIEEENFQGADRLADTMINIDSVQDSSFGFMVIASCVNYKEVDSIKTQIYEIYRAIACFAKESVQMGSSDGTSQSEGISKSTSSSESHTQGTSTNQSTSSSHSTSHSQTQGRNEGKSTTKGTNDSRSRSTNTSQSTSTSGDYKSTSSSAGESVSTSSSTNSSAAQSSGKSESITKGTSESSSRSESKGSSESKATSSSTQTSTSHTTGTQKGSSQASTREIVNKYFANWQEYIDEILLPRLDYASGKGLFASGIFCFSNSPVVLHKLQNTVISLFSGQKGNKIPLRAFLLESTSTARKAYTNLQLPHLQAPEQNALVPLSSQSSDKLANWLSTKELGLLLGLPKKDVIGLELREEVEFGLNFTPFDKQITLGHLIQSGNATSKQVGIDREALDRHIFITGVTGSGKTTTTQTLLLKSTLPFLVIEPAKTEYRILRRNFGDELLVFTLGKDNALPFRLNPFEFFPHESITSRIDMIRASIEAAFDMEAAIPQLIEQAIYKSYADKGWNIASNENAFFDDPWADGVYAFPTLSDVLANIEAVVEAQGFGDEAGRLKGEYIGSIKARLGSLVLGSKGFMLDTKRSLDFVELLSKKVVLEMEEIRNGAEKSLVMGLVLGHLLEAIKARFKHSPSKEAQHIIVIEEAHRLLSKFQPGDNPSKKQAVESFADMLAEVRKYGECLIIADQIPNKLTPEVLKNTNTKIVHKLFAQDDKQAVSSTIALEEEQMEFLSRLEKGVAAVFSSGFHKAVLVEITPHSNTSQAIVDESELEPSVYGLYADSYQRGIVLGSQFLSKPSWEDIKQLLKLQRKLIYALGAWCKKRVEYSPKLQADLQESRKYFDDELIARVLLLANDFAKDERELEQKLEKARKLLQGYGVGEVTEAWDLALAIT</sequence>
<reference evidence="1 2" key="1">
    <citation type="journal article" date="2023" name="Microorganisms">
        <title>Isolation and Genomic Characteristics of Cat-Borne Campylobacter felis sp. nov. and Sheep-Borne Campylobacter ovis sp. nov.</title>
        <authorList>
            <person name="Wang H."/>
            <person name="Li Y."/>
            <person name="Gu Y."/>
            <person name="Zhou G."/>
            <person name="Chen X."/>
            <person name="Zhang X."/>
            <person name="Shao Z."/>
            <person name="Zhang J."/>
            <person name="Zhang M."/>
        </authorList>
    </citation>
    <scope>NUCLEOTIDE SEQUENCE [LARGE SCALE GENOMIC DNA]</scope>
    <source>
        <strain evidence="1 2">XJK30-2</strain>
    </source>
</reference>